<dbReference type="Pfam" id="PF07714">
    <property type="entry name" value="PK_Tyr_Ser-Thr"/>
    <property type="match status" value="1"/>
</dbReference>
<feature type="transmembrane region" description="Helical" evidence="20">
    <location>
        <begin position="426"/>
        <end position="450"/>
    </location>
</feature>
<dbReference type="SMART" id="SM00369">
    <property type="entry name" value="LRR_TYP"/>
    <property type="match status" value="4"/>
</dbReference>
<dbReference type="PROSITE" id="PS50011">
    <property type="entry name" value="PROTEIN_KINASE_DOM"/>
    <property type="match status" value="1"/>
</dbReference>
<evidence type="ECO:0000256" key="4">
    <source>
        <dbReference type="ARBA" id="ARBA00022475"/>
    </source>
</evidence>
<organism evidence="22 23">
    <name type="scientific">Fraxinus pennsylvanica</name>
    <dbReference type="NCBI Taxonomy" id="56036"/>
    <lineage>
        <taxon>Eukaryota</taxon>
        <taxon>Viridiplantae</taxon>
        <taxon>Streptophyta</taxon>
        <taxon>Embryophyta</taxon>
        <taxon>Tracheophyta</taxon>
        <taxon>Spermatophyta</taxon>
        <taxon>Magnoliopsida</taxon>
        <taxon>eudicotyledons</taxon>
        <taxon>Gunneridae</taxon>
        <taxon>Pentapetalae</taxon>
        <taxon>asterids</taxon>
        <taxon>lamiids</taxon>
        <taxon>Lamiales</taxon>
        <taxon>Oleaceae</taxon>
        <taxon>Oleeae</taxon>
        <taxon>Fraxinus</taxon>
    </lineage>
</organism>
<evidence type="ECO:0000256" key="2">
    <source>
        <dbReference type="ARBA" id="ARBA00009592"/>
    </source>
</evidence>
<dbReference type="FunFam" id="3.80.10.10:FF:000383">
    <property type="entry name" value="Leucine-rich repeat receptor protein kinase EMS1"/>
    <property type="match status" value="1"/>
</dbReference>
<dbReference type="Pfam" id="PF13855">
    <property type="entry name" value="LRR_8"/>
    <property type="match status" value="2"/>
</dbReference>
<keyword evidence="23" id="KW-1185">Reference proteome</keyword>
<dbReference type="GO" id="GO:0005524">
    <property type="term" value="F:ATP binding"/>
    <property type="evidence" value="ECO:0007669"/>
    <property type="project" value="UniProtKB-UniRule"/>
</dbReference>
<comment type="similarity">
    <text evidence="2">Belongs to the RLP family.</text>
</comment>
<evidence type="ECO:0000256" key="15">
    <source>
        <dbReference type="ARBA" id="ARBA00023136"/>
    </source>
</evidence>
<dbReference type="Gene3D" id="3.80.10.10">
    <property type="entry name" value="Ribonuclease Inhibitor"/>
    <property type="match status" value="2"/>
</dbReference>
<dbReference type="EC" id="2.7.11.1" evidence="3"/>
<evidence type="ECO:0000256" key="7">
    <source>
        <dbReference type="ARBA" id="ARBA00022679"/>
    </source>
</evidence>
<evidence type="ECO:0000256" key="11">
    <source>
        <dbReference type="ARBA" id="ARBA00022741"/>
    </source>
</evidence>
<comment type="catalytic activity">
    <reaction evidence="18">
        <text>L-seryl-[protein] + ATP = O-phospho-L-seryl-[protein] + ADP + H(+)</text>
        <dbReference type="Rhea" id="RHEA:17989"/>
        <dbReference type="Rhea" id="RHEA-COMP:9863"/>
        <dbReference type="Rhea" id="RHEA-COMP:11604"/>
        <dbReference type="ChEBI" id="CHEBI:15378"/>
        <dbReference type="ChEBI" id="CHEBI:29999"/>
        <dbReference type="ChEBI" id="CHEBI:30616"/>
        <dbReference type="ChEBI" id="CHEBI:83421"/>
        <dbReference type="ChEBI" id="CHEBI:456216"/>
        <dbReference type="EC" id="2.7.11.1"/>
    </reaction>
</comment>
<evidence type="ECO:0000256" key="19">
    <source>
        <dbReference type="PROSITE-ProRule" id="PRU10141"/>
    </source>
</evidence>
<dbReference type="InterPro" id="IPR013210">
    <property type="entry name" value="LRR_N_plant-typ"/>
</dbReference>
<dbReference type="InterPro" id="IPR011009">
    <property type="entry name" value="Kinase-like_dom_sf"/>
</dbReference>
<keyword evidence="12" id="KW-0418">Kinase</keyword>
<dbReference type="PANTHER" id="PTHR48005:SF41">
    <property type="entry name" value="PROTEIN KINASE DOMAIN-CONTAINING PROTEIN"/>
    <property type="match status" value="1"/>
</dbReference>
<keyword evidence="10" id="KW-0677">Repeat</keyword>
<proteinExistence type="inferred from homology"/>
<keyword evidence="16" id="KW-0325">Glycoprotein</keyword>
<protein>
    <recommendedName>
        <fullName evidence="3">non-specific serine/threonine protein kinase</fullName>
        <ecNumber evidence="3">2.7.11.1</ecNumber>
    </recommendedName>
</protein>
<dbReference type="FunFam" id="3.30.200.20:FF:000260">
    <property type="entry name" value="LRR receptor-like serine/threonine-protein kinase RPK2"/>
    <property type="match status" value="1"/>
</dbReference>
<dbReference type="SUPFAM" id="SSF56112">
    <property type="entry name" value="Protein kinase-like (PK-like)"/>
    <property type="match status" value="1"/>
</dbReference>
<keyword evidence="9" id="KW-0732">Signal</keyword>
<dbReference type="PANTHER" id="PTHR48005">
    <property type="entry name" value="LEUCINE RICH REPEAT KINASE 2"/>
    <property type="match status" value="1"/>
</dbReference>
<dbReference type="PROSITE" id="PS00107">
    <property type="entry name" value="PROTEIN_KINASE_ATP"/>
    <property type="match status" value="1"/>
</dbReference>
<evidence type="ECO:0000256" key="14">
    <source>
        <dbReference type="ARBA" id="ARBA00022989"/>
    </source>
</evidence>
<evidence type="ECO:0000256" key="16">
    <source>
        <dbReference type="ARBA" id="ARBA00023180"/>
    </source>
</evidence>
<name>A0AAD2ACW0_9LAMI</name>
<dbReference type="InterPro" id="IPR001245">
    <property type="entry name" value="Ser-Thr/Tyr_kinase_cat_dom"/>
</dbReference>
<evidence type="ECO:0000256" key="5">
    <source>
        <dbReference type="ARBA" id="ARBA00022527"/>
    </source>
</evidence>
<comment type="catalytic activity">
    <reaction evidence="17">
        <text>L-threonyl-[protein] + ATP = O-phospho-L-threonyl-[protein] + ADP + H(+)</text>
        <dbReference type="Rhea" id="RHEA:46608"/>
        <dbReference type="Rhea" id="RHEA-COMP:11060"/>
        <dbReference type="Rhea" id="RHEA-COMP:11605"/>
        <dbReference type="ChEBI" id="CHEBI:15378"/>
        <dbReference type="ChEBI" id="CHEBI:30013"/>
        <dbReference type="ChEBI" id="CHEBI:30616"/>
        <dbReference type="ChEBI" id="CHEBI:61977"/>
        <dbReference type="ChEBI" id="CHEBI:456216"/>
        <dbReference type="EC" id="2.7.11.1"/>
    </reaction>
</comment>
<feature type="domain" description="Protein kinase" evidence="21">
    <location>
        <begin position="492"/>
        <end position="663"/>
    </location>
</feature>
<dbReference type="InterPro" id="IPR017441">
    <property type="entry name" value="Protein_kinase_ATP_BS"/>
</dbReference>
<evidence type="ECO:0000256" key="1">
    <source>
        <dbReference type="ARBA" id="ARBA00004251"/>
    </source>
</evidence>
<evidence type="ECO:0000259" key="21">
    <source>
        <dbReference type="PROSITE" id="PS50011"/>
    </source>
</evidence>
<dbReference type="FunFam" id="3.80.10.10:FF:000275">
    <property type="entry name" value="Leucine-rich repeat receptor-like protein kinase"/>
    <property type="match status" value="1"/>
</dbReference>
<dbReference type="GO" id="GO:0005886">
    <property type="term" value="C:plasma membrane"/>
    <property type="evidence" value="ECO:0007669"/>
    <property type="project" value="UniProtKB-SubCell"/>
</dbReference>
<dbReference type="InterPro" id="IPR051420">
    <property type="entry name" value="Ser_Thr_Kinases_DiverseReg"/>
</dbReference>
<dbReference type="Proteomes" id="UP000834106">
    <property type="component" value="Chromosome 21"/>
</dbReference>
<keyword evidence="15 20" id="KW-0472">Membrane</keyword>
<gene>
    <name evidence="22" type="ORF">FPE_LOCUS32728</name>
</gene>
<sequence>MVCFAAMRRGDSAFSVAMNLVCIFLYILLVSGQSSDEKKILLEFKKSVSDPRGILSSWNADSSNYCSWFGVSCNSNFRVSGLKIGGNFSVSHQCSMNSMLAMHGIGIRRNCSEMNGKIVGKLPPVIGKLKELKVLSLPFNELGGEIPVQIWGLKNLKVLDLEGNVIVGNFSDYEFTGLRKLRVLNLAYNMIAGKFPPSLAICRVLRILNLAGNEINGVIPGFIGGFRKLRVLSLSFNQLVGHVPDNLGYDCGNLEHLDLSAYFLKGEIPLAVGNCSHLRTLLLSSNALYGFIPMELGELRNLEVLNVSRNRLSGPLPEKLGNCINLLVLILSSQINALPSKTNPRGAVSPRIADAALEDYNCFNGSIPIEITTLPKLQIVWAPRANFEGPTNWSRCASLKHVKKSPKHAPSASRSHPKSGKNGVNLLAKVCIISAAVVIAVVLAFVLCYAKRKISDSKGQNTLSPQRRETNFFKDIGVPLTYDGVVQATGNFNSSNCIGNGGFGATYRAEVSPGLTVAVKRLTAERCQGIPQFCAEVRTLGRIKHPNLITLIGYCASQAEMFLIYNYLPGGNLEEFIRERARRAFDWRIVHKIALDIASALTYLHDQCQAKDFFFSSLWDSGPQDDLAKMLHVAILCTLESYSARPTMKQVVQRLKHFQPPSD</sequence>
<evidence type="ECO:0000256" key="20">
    <source>
        <dbReference type="SAM" id="Phobius"/>
    </source>
</evidence>
<dbReference type="AlphaFoldDB" id="A0AAD2ACW0"/>
<dbReference type="Pfam" id="PF00560">
    <property type="entry name" value="LRR_1"/>
    <property type="match status" value="1"/>
</dbReference>
<evidence type="ECO:0000256" key="9">
    <source>
        <dbReference type="ARBA" id="ARBA00022729"/>
    </source>
</evidence>
<dbReference type="InterPro" id="IPR003591">
    <property type="entry name" value="Leu-rich_rpt_typical-subtyp"/>
</dbReference>
<evidence type="ECO:0000256" key="13">
    <source>
        <dbReference type="ARBA" id="ARBA00022840"/>
    </source>
</evidence>
<evidence type="ECO:0000256" key="12">
    <source>
        <dbReference type="ARBA" id="ARBA00022777"/>
    </source>
</evidence>
<dbReference type="Gene3D" id="3.30.200.20">
    <property type="entry name" value="Phosphorylase Kinase, domain 1"/>
    <property type="match status" value="1"/>
</dbReference>
<keyword evidence="8 20" id="KW-0812">Transmembrane</keyword>
<evidence type="ECO:0000256" key="6">
    <source>
        <dbReference type="ARBA" id="ARBA00022614"/>
    </source>
</evidence>
<evidence type="ECO:0000313" key="23">
    <source>
        <dbReference type="Proteomes" id="UP000834106"/>
    </source>
</evidence>
<keyword evidence="5" id="KW-0723">Serine/threonine-protein kinase</keyword>
<reference evidence="22" key="1">
    <citation type="submission" date="2023-05" db="EMBL/GenBank/DDBJ databases">
        <authorList>
            <person name="Huff M."/>
        </authorList>
    </citation>
    <scope>NUCLEOTIDE SEQUENCE</scope>
</reference>
<dbReference type="InterPro" id="IPR032675">
    <property type="entry name" value="LRR_dom_sf"/>
</dbReference>
<feature type="binding site" evidence="19">
    <location>
        <position position="520"/>
    </location>
    <ligand>
        <name>ATP</name>
        <dbReference type="ChEBI" id="CHEBI:30616"/>
    </ligand>
</feature>
<dbReference type="SUPFAM" id="SSF52058">
    <property type="entry name" value="L domain-like"/>
    <property type="match status" value="1"/>
</dbReference>
<keyword evidence="7" id="KW-0808">Transferase</keyword>
<keyword evidence="13 19" id="KW-0067">ATP-binding</keyword>
<keyword evidence="14 20" id="KW-1133">Transmembrane helix</keyword>
<evidence type="ECO:0000256" key="3">
    <source>
        <dbReference type="ARBA" id="ARBA00012513"/>
    </source>
</evidence>
<keyword evidence="11 19" id="KW-0547">Nucleotide-binding</keyword>
<evidence type="ECO:0000256" key="8">
    <source>
        <dbReference type="ARBA" id="ARBA00022692"/>
    </source>
</evidence>
<comment type="subcellular location">
    <subcellularLocation>
        <location evidence="1">Cell membrane</location>
        <topology evidence="1">Single-pass type I membrane protein</topology>
    </subcellularLocation>
</comment>
<dbReference type="Gene3D" id="1.10.510.10">
    <property type="entry name" value="Transferase(Phosphotransferase) domain 1"/>
    <property type="match status" value="1"/>
</dbReference>
<accession>A0AAD2ACW0</accession>
<keyword evidence="4" id="KW-1003">Cell membrane</keyword>
<evidence type="ECO:0000256" key="17">
    <source>
        <dbReference type="ARBA" id="ARBA00047899"/>
    </source>
</evidence>
<dbReference type="InterPro" id="IPR000719">
    <property type="entry name" value="Prot_kinase_dom"/>
</dbReference>
<dbReference type="GO" id="GO:0006952">
    <property type="term" value="P:defense response"/>
    <property type="evidence" value="ECO:0007669"/>
    <property type="project" value="UniProtKB-ARBA"/>
</dbReference>
<dbReference type="GO" id="GO:0004674">
    <property type="term" value="F:protein serine/threonine kinase activity"/>
    <property type="evidence" value="ECO:0007669"/>
    <property type="project" value="UniProtKB-KW"/>
</dbReference>
<evidence type="ECO:0000256" key="10">
    <source>
        <dbReference type="ARBA" id="ARBA00022737"/>
    </source>
</evidence>
<dbReference type="Pfam" id="PF08263">
    <property type="entry name" value="LRRNT_2"/>
    <property type="match status" value="1"/>
</dbReference>
<dbReference type="InterPro" id="IPR001611">
    <property type="entry name" value="Leu-rich_rpt"/>
</dbReference>
<evidence type="ECO:0000313" key="22">
    <source>
        <dbReference type="EMBL" id="CAI9785298.1"/>
    </source>
</evidence>
<keyword evidence="6" id="KW-0433">Leucine-rich repeat</keyword>
<dbReference type="GO" id="GO:0051707">
    <property type="term" value="P:response to other organism"/>
    <property type="evidence" value="ECO:0007669"/>
    <property type="project" value="UniProtKB-ARBA"/>
</dbReference>
<dbReference type="EMBL" id="OU503056">
    <property type="protein sequence ID" value="CAI9785298.1"/>
    <property type="molecule type" value="Genomic_DNA"/>
</dbReference>
<evidence type="ECO:0000256" key="18">
    <source>
        <dbReference type="ARBA" id="ARBA00048679"/>
    </source>
</evidence>